<evidence type="ECO:0000313" key="2">
    <source>
        <dbReference type="Proteomes" id="UP000036202"/>
    </source>
</evidence>
<protein>
    <submittedName>
        <fullName evidence="1">Uncharacterized protein</fullName>
    </submittedName>
</protein>
<evidence type="ECO:0000313" key="1">
    <source>
        <dbReference type="EMBL" id="AKO92696.1"/>
    </source>
</evidence>
<accession>A0A0H4KIS5</accession>
<name>A0A0H4KIS5_9BACI</name>
<dbReference type="OrthoDB" id="2941652at2"/>
<dbReference type="AlphaFoldDB" id="A0A0H4KIS5"/>
<gene>
    <name evidence="1" type="ORF">BEH_11685</name>
</gene>
<dbReference type="RefSeq" id="WP_046217258.1">
    <property type="nucleotide sequence ID" value="NZ_CP011974.1"/>
</dbReference>
<keyword evidence="2" id="KW-1185">Reference proteome</keyword>
<proteinExistence type="predicted"/>
<dbReference type="EMBL" id="CP011974">
    <property type="protein sequence ID" value="AKO92696.1"/>
    <property type="molecule type" value="Genomic_DNA"/>
</dbReference>
<dbReference type="PATRIC" id="fig|135735.6.peg.2448"/>
<reference evidence="2" key="2">
    <citation type="submission" date="2015-06" db="EMBL/GenBank/DDBJ databases">
        <title>Genome Sequence of Bacillus endophyticus and Analysis of its Companion Mechanism in the Ketogulonigenium vulgare-Bacillus strain Consortium.</title>
        <authorList>
            <person name="Jia N."/>
            <person name="Du J."/>
            <person name="Ding M.-Z."/>
            <person name="Gao F."/>
            <person name="Yuan Y.-J."/>
        </authorList>
    </citation>
    <scope>NUCLEOTIDE SEQUENCE [LARGE SCALE GENOMIC DNA]</scope>
    <source>
        <strain evidence="2">Hbe603</strain>
    </source>
</reference>
<reference evidence="1 2" key="1">
    <citation type="journal article" date="2015" name="PLoS ONE">
        <title>Genome Sequence of Bacillus endophyticus and Analysis of Its Companion Mechanism in the Ketogulonigenium vulgare-Bacillus Strain Consortium.</title>
        <authorList>
            <person name="Jia N."/>
            <person name="Du J."/>
            <person name="Ding M.Z."/>
            <person name="Gao F."/>
            <person name="Yuan Y.J."/>
        </authorList>
    </citation>
    <scope>NUCLEOTIDE SEQUENCE [LARGE SCALE GENOMIC DNA]</scope>
    <source>
        <strain evidence="1 2">Hbe603</strain>
    </source>
</reference>
<sequence length="66" mass="7569">MDNANGKVTPVEMEMMMDDLVEKMPFMIKVQAHNAKVLKARYDSLIKEGFTPEQALELVKARPLFE</sequence>
<organism evidence="1 2">
    <name type="scientific">Priestia filamentosa</name>
    <dbReference type="NCBI Taxonomy" id="1402861"/>
    <lineage>
        <taxon>Bacteria</taxon>
        <taxon>Bacillati</taxon>
        <taxon>Bacillota</taxon>
        <taxon>Bacilli</taxon>
        <taxon>Bacillales</taxon>
        <taxon>Bacillaceae</taxon>
        <taxon>Priestia</taxon>
    </lineage>
</organism>
<dbReference type="Proteomes" id="UP000036202">
    <property type="component" value="Chromosome"/>
</dbReference>
<dbReference type="KEGG" id="beo:BEH_11685"/>